<dbReference type="AlphaFoldDB" id="A0A1L5NU67"/>
<dbReference type="Proteomes" id="UP000184749">
    <property type="component" value="Plasmid pRgalIE4872d"/>
</dbReference>
<keyword evidence="2" id="KW-0808">Transferase</keyword>
<dbReference type="Pfam" id="PF08241">
    <property type="entry name" value="Methyltransf_11"/>
    <property type="match status" value="1"/>
</dbReference>
<accession>A0A1L5NU67</accession>
<geneLocation type="plasmid" evidence="3">
    <name>prgalie4872d</name>
</geneLocation>
<evidence type="ECO:0000313" key="3">
    <source>
        <dbReference type="Proteomes" id="UP000184749"/>
    </source>
</evidence>
<sequence>MLISVEECLPALRCPFTKARLLKCDEGSLRTEGSIDNQKSYKIITGKPILIDFSDSVLLEDDVLAANANSPITRHEHHGAKAFVKGLLSPQKVRTKNNVKRMISDLEKRTAPIQLLVVGGGSVGQGMEPIYSHPQIRVYSFDIYATPNVQFVADAHHIPLPDDFFDAVIVQAVLEHVLQPGQVVAEIWRVLRPDGLVYAETPFMQQVHEGAFDFTRFTESGHRYLFRRFERLDSGASGGPGIQFMWAVDYLVRSLFRSVAAGKAAKLAFFWMQYLDRFIQAPYAEDAASGVFFYGRKSQHAMSPPDIVKHYQGAQRRKQ</sequence>
<dbReference type="InterPro" id="IPR029063">
    <property type="entry name" value="SAM-dependent_MTases_sf"/>
</dbReference>
<dbReference type="CDD" id="cd02440">
    <property type="entry name" value="AdoMet_MTases"/>
    <property type="match status" value="1"/>
</dbReference>
<evidence type="ECO:0000259" key="1">
    <source>
        <dbReference type="Pfam" id="PF08241"/>
    </source>
</evidence>
<keyword evidence="2" id="KW-0489">Methyltransferase</keyword>
<gene>
    <name evidence="2" type="ORF">IE4872_PD00918</name>
</gene>
<evidence type="ECO:0000313" key="2">
    <source>
        <dbReference type="EMBL" id="APO71447.1"/>
    </source>
</evidence>
<dbReference type="Gene3D" id="3.40.50.150">
    <property type="entry name" value="Vaccinia Virus protein VP39"/>
    <property type="match status" value="1"/>
</dbReference>
<dbReference type="GO" id="GO:0032259">
    <property type="term" value="P:methylation"/>
    <property type="evidence" value="ECO:0007669"/>
    <property type="project" value="UniProtKB-KW"/>
</dbReference>
<protein>
    <submittedName>
        <fullName evidence="2">SAM-dependent methyltransferase protein</fullName>
    </submittedName>
</protein>
<reference evidence="2 3" key="1">
    <citation type="submission" date="2016-09" db="EMBL/GenBank/DDBJ databases">
        <title>The complete genome sequences of Rhizobium gallicum, symbiovars gallicum and phaseoli, symbionts associated to common bean (Phaseolus vulgaris).</title>
        <authorList>
            <person name="Bustos P."/>
            <person name="Santamaria R.I."/>
            <person name="Perez-Carrascal O.M."/>
            <person name="Juarez S."/>
            <person name="Lozano L."/>
            <person name="Martinez-Flores I."/>
            <person name="Martinez-Romero E."/>
            <person name="Cevallos M."/>
            <person name="Romero D."/>
            <person name="Davila G."/>
            <person name="Gonzalez V."/>
        </authorList>
    </citation>
    <scope>NUCLEOTIDE SEQUENCE [LARGE SCALE GENOMIC DNA]</scope>
    <source>
        <strain evidence="2 3">IE4872</strain>
        <plasmid evidence="3">prgalie4872d</plasmid>
    </source>
</reference>
<dbReference type="OrthoDB" id="163232at2"/>
<keyword evidence="2" id="KW-0614">Plasmid</keyword>
<dbReference type="EMBL" id="CP017105">
    <property type="protein sequence ID" value="APO71447.1"/>
    <property type="molecule type" value="Genomic_DNA"/>
</dbReference>
<dbReference type="SUPFAM" id="SSF53335">
    <property type="entry name" value="S-adenosyl-L-methionine-dependent methyltransferases"/>
    <property type="match status" value="1"/>
</dbReference>
<name>A0A1L5NU67_9HYPH</name>
<dbReference type="RefSeq" id="WP_074071759.1">
    <property type="nucleotide sequence ID" value="NZ_CP017105.1"/>
</dbReference>
<dbReference type="GO" id="GO:0008757">
    <property type="term" value="F:S-adenosylmethionine-dependent methyltransferase activity"/>
    <property type="evidence" value="ECO:0007669"/>
    <property type="project" value="InterPro"/>
</dbReference>
<proteinExistence type="predicted"/>
<dbReference type="InterPro" id="IPR013216">
    <property type="entry name" value="Methyltransf_11"/>
</dbReference>
<organism evidence="2 3">
    <name type="scientific">Rhizobium gallicum</name>
    <dbReference type="NCBI Taxonomy" id="56730"/>
    <lineage>
        <taxon>Bacteria</taxon>
        <taxon>Pseudomonadati</taxon>
        <taxon>Pseudomonadota</taxon>
        <taxon>Alphaproteobacteria</taxon>
        <taxon>Hyphomicrobiales</taxon>
        <taxon>Rhizobiaceae</taxon>
        <taxon>Rhizobium/Agrobacterium group</taxon>
        <taxon>Rhizobium</taxon>
    </lineage>
</organism>
<feature type="domain" description="Methyltransferase type 11" evidence="1">
    <location>
        <begin position="149"/>
        <end position="198"/>
    </location>
</feature>